<protein>
    <submittedName>
        <fullName evidence="1">Uncharacterized protein</fullName>
    </submittedName>
</protein>
<dbReference type="AlphaFoldDB" id="A0A392S3B4"/>
<accession>A0A392S3B4</accession>
<keyword evidence="2" id="KW-1185">Reference proteome</keyword>
<feature type="non-terminal residue" evidence="1">
    <location>
        <position position="1"/>
    </location>
</feature>
<evidence type="ECO:0000313" key="1">
    <source>
        <dbReference type="EMBL" id="MCI42694.1"/>
    </source>
</evidence>
<dbReference type="PANTHER" id="PTHR33710">
    <property type="entry name" value="BNAC02G09200D PROTEIN"/>
    <property type="match status" value="1"/>
</dbReference>
<comment type="caution">
    <text evidence="1">The sequence shown here is derived from an EMBL/GenBank/DDBJ whole genome shotgun (WGS) entry which is preliminary data.</text>
</comment>
<dbReference type="Proteomes" id="UP000265520">
    <property type="component" value="Unassembled WGS sequence"/>
</dbReference>
<name>A0A392S3B4_9FABA</name>
<feature type="non-terminal residue" evidence="1">
    <location>
        <position position="114"/>
    </location>
</feature>
<sequence>PVVWALARDVSDHCPIILRYNDVDWGPRPFRFRNYWLENSKFKDMISKVWEEQNFTGWMGHILKERLKGLKEEIRKWNSEVYGVMDSRIQKLRHDIEVLDVRSEGTGITDEEVQ</sequence>
<proteinExistence type="predicted"/>
<evidence type="ECO:0000313" key="2">
    <source>
        <dbReference type="Proteomes" id="UP000265520"/>
    </source>
</evidence>
<organism evidence="1 2">
    <name type="scientific">Trifolium medium</name>
    <dbReference type="NCBI Taxonomy" id="97028"/>
    <lineage>
        <taxon>Eukaryota</taxon>
        <taxon>Viridiplantae</taxon>
        <taxon>Streptophyta</taxon>
        <taxon>Embryophyta</taxon>
        <taxon>Tracheophyta</taxon>
        <taxon>Spermatophyta</taxon>
        <taxon>Magnoliopsida</taxon>
        <taxon>eudicotyledons</taxon>
        <taxon>Gunneridae</taxon>
        <taxon>Pentapetalae</taxon>
        <taxon>rosids</taxon>
        <taxon>fabids</taxon>
        <taxon>Fabales</taxon>
        <taxon>Fabaceae</taxon>
        <taxon>Papilionoideae</taxon>
        <taxon>50 kb inversion clade</taxon>
        <taxon>NPAAA clade</taxon>
        <taxon>Hologalegina</taxon>
        <taxon>IRL clade</taxon>
        <taxon>Trifolieae</taxon>
        <taxon>Trifolium</taxon>
    </lineage>
</organism>
<reference evidence="1 2" key="1">
    <citation type="journal article" date="2018" name="Front. Plant Sci.">
        <title>Red Clover (Trifolium pratense) and Zigzag Clover (T. medium) - A Picture of Genomic Similarities and Differences.</title>
        <authorList>
            <person name="Dluhosova J."/>
            <person name="Istvanek J."/>
            <person name="Nedelnik J."/>
            <person name="Repkova J."/>
        </authorList>
    </citation>
    <scope>NUCLEOTIDE SEQUENCE [LARGE SCALE GENOMIC DNA]</scope>
    <source>
        <strain evidence="2">cv. 10/8</strain>
        <tissue evidence="1">Leaf</tissue>
    </source>
</reference>
<dbReference type="PANTHER" id="PTHR33710:SF64">
    <property type="entry name" value="ENDONUCLEASE_EXONUCLEASE_PHOSPHATASE DOMAIN-CONTAINING PROTEIN"/>
    <property type="match status" value="1"/>
</dbReference>
<dbReference type="EMBL" id="LXQA010307640">
    <property type="protein sequence ID" value="MCI42694.1"/>
    <property type="molecule type" value="Genomic_DNA"/>
</dbReference>